<reference evidence="7 8" key="1">
    <citation type="submission" date="2014-12" db="EMBL/GenBank/DDBJ databases">
        <title>Comparative genomics of the lactic acid bacteria isolated from the honey bee gut.</title>
        <authorList>
            <person name="Ellegaard K.M."/>
            <person name="Tamarit D."/>
            <person name="Javelind E."/>
            <person name="Olofsson T."/>
            <person name="Andersson S.G."/>
            <person name="Vasquez A."/>
        </authorList>
    </citation>
    <scope>NUCLEOTIDE SEQUENCE [LARGE SCALE GENOMIC DNA]</scope>
    <source>
        <strain evidence="7 8">Hon2</strain>
    </source>
</reference>
<dbReference type="InterPro" id="IPR002586">
    <property type="entry name" value="CobQ/CobB/MinD/ParA_Nub-bd_dom"/>
</dbReference>
<dbReference type="OrthoDB" id="9808302at2"/>
<dbReference type="STRING" id="1218508.JG29_14270"/>
<evidence type="ECO:0000256" key="2">
    <source>
        <dbReference type="ARBA" id="ARBA00022573"/>
    </source>
</evidence>
<dbReference type="CDD" id="cd01750">
    <property type="entry name" value="GATase1_CobQ"/>
    <property type="match status" value="1"/>
</dbReference>
<dbReference type="InterPro" id="IPR011698">
    <property type="entry name" value="GATase_3"/>
</dbReference>
<dbReference type="PANTHER" id="PTHR21343:SF1">
    <property type="entry name" value="COBYRIC ACID SYNTHASE"/>
    <property type="match status" value="1"/>
</dbReference>
<dbReference type="PROSITE" id="PS51274">
    <property type="entry name" value="GATASE_COBBQ"/>
    <property type="match status" value="1"/>
</dbReference>
<organism evidence="7 8">
    <name type="scientific">Bombilactobacillus mellis</name>
    <dbReference type="NCBI Taxonomy" id="1218508"/>
    <lineage>
        <taxon>Bacteria</taxon>
        <taxon>Bacillati</taxon>
        <taxon>Bacillota</taxon>
        <taxon>Bacilli</taxon>
        <taxon>Lactobacillales</taxon>
        <taxon>Lactobacillaceae</taxon>
        <taxon>Bombilactobacillus</taxon>
    </lineage>
</organism>
<dbReference type="NCBIfam" id="TIGR00313">
    <property type="entry name" value="cobQ"/>
    <property type="match status" value="1"/>
</dbReference>
<comment type="pathway">
    <text evidence="1 4">Cofactor biosynthesis; adenosylcobalamin biosynthesis.</text>
</comment>
<comment type="function">
    <text evidence="4">Catalyzes amidations at positions B, D, E, and G on adenosylcobyrinic A,C-diamide. NH(2) groups are provided by glutamine, and one molecule of ATP is hydrogenolyzed for each amidation.</text>
</comment>
<dbReference type="RefSeq" id="WP_045923254.1">
    <property type="nucleotide sequence ID" value="NZ_JBHTHW010000005.1"/>
</dbReference>
<feature type="domain" description="CobQ/CobB/MinD/ParA nucleotide binding" evidence="5">
    <location>
        <begin position="6"/>
        <end position="228"/>
    </location>
</feature>
<sequence length="500" mass="54901">MKTKSLMFQGTASDAGKSWVAAGACRYLANQGLKVAPFKAQNMALNSFITTQGAEMGRAQVFQAEAAKVSPDVRMNPVLLKPSSDQDSQVIVLGKVIADMSATKYYEYKVKLKNSILSAYNSLAQENDVMILEGAGSPAEINLNDHDIVNMGMAQMAQAPVILVADIDKGGVFASIYGTIKLLPLADQKRIKGIIINKFRGDKNLLTSGNQMIEKLTGVPVIGVLPMSNIDLDDEDSVALSKKNHIHDPNKPLDIAVIILNRISNFTDFHSLEIQPDVSVRYVYTPQELGQPDLIILPGSKNTNSDLAALRKLGLDRLIIQAHDNGSMVAGICGGYQILGKELLDPNQIESHIQQQPGLGLLDVKTTFNNTKRTTQAKALIQGCLLHGYEIHMGSTTLGRDAQPLGKIIEINGQKQNRLDGAINADQSVWGTYLHGIFDNQDWTRQLLNKLRQHQGLAPLTASQLSIEEYKEIQYEKLAQLFSDNIDLKKFWEILDASQQ</sequence>
<dbReference type="AlphaFoldDB" id="A0A0F4KNW2"/>
<dbReference type="GO" id="GO:0003824">
    <property type="term" value="F:catalytic activity"/>
    <property type="evidence" value="ECO:0007669"/>
    <property type="project" value="InterPro"/>
</dbReference>
<dbReference type="GO" id="GO:0009236">
    <property type="term" value="P:cobalamin biosynthetic process"/>
    <property type="evidence" value="ECO:0007669"/>
    <property type="project" value="UniProtKB-UniRule"/>
</dbReference>
<dbReference type="InterPro" id="IPR033949">
    <property type="entry name" value="CobQ_GATase1"/>
</dbReference>
<dbReference type="InterPro" id="IPR027417">
    <property type="entry name" value="P-loop_NTPase"/>
</dbReference>
<keyword evidence="8" id="KW-1185">Reference proteome</keyword>
<evidence type="ECO:0000313" key="7">
    <source>
        <dbReference type="EMBL" id="KJY48367.1"/>
    </source>
</evidence>
<feature type="domain" description="CobB/CobQ-like glutamine amidotransferase" evidence="6">
    <location>
        <begin position="254"/>
        <end position="443"/>
    </location>
</feature>
<proteinExistence type="inferred from homology"/>
<gene>
    <name evidence="7" type="primary">cbiP</name>
    <name evidence="4" type="synonym">cobQ</name>
    <name evidence="7" type="ORF">JG29_14270</name>
</gene>
<feature type="active site" evidence="4">
    <location>
        <position position="435"/>
    </location>
</feature>
<keyword evidence="2 4" id="KW-0169">Cobalamin biosynthesis</keyword>
<dbReference type="UniPathway" id="UPA00148"/>
<dbReference type="HOGENOM" id="CLU_019250_2_2_9"/>
<dbReference type="Proteomes" id="UP000033695">
    <property type="component" value="Unassembled WGS sequence"/>
</dbReference>
<dbReference type="SUPFAM" id="SSF52540">
    <property type="entry name" value="P-loop containing nucleoside triphosphate hydrolases"/>
    <property type="match status" value="1"/>
</dbReference>
<dbReference type="Gene3D" id="3.40.50.300">
    <property type="entry name" value="P-loop containing nucleotide triphosphate hydrolases"/>
    <property type="match status" value="1"/>
</dbReference>
<dbReference type="InterPro" id="IPR029062">
    <property type="entry name" value="Class_I_gatase-like"/>
</dbReference>
<evidence type="ECO:0000256" key="1">
    <source>
        <dbReference type="ARBA" id="ARBA00004953"/>
    </source>
</evidence>
<dbReference type="EMBL" id="JXBZ01000009">
    <property type="protein sequence ID" value="KJY48367.1"/>
    <property type="molecule type" value="Genomic_DNA"/>
</dbReference>
<dbReference type="NCBIfam" id="NF001989">
    <property type="entry name" value="PRK00784.1"/>
    <property type="match status" value="1"/>
</dbReference>
<evidence type="ECO:0000259" key="5">
    <source>
        <dbReference type="Pfam" id="PF01656"/>
    </source>
</evidence>
<evidence type="ECO:0000256" key="3">
    <source>
        <dbReference type="ARBA" id="ARBA00022962"/>
    </source>
</evidence>
<evidence type="ECO:0000256" key="4">
    <source>
        <dbReference type="HAMAP-Rule" id="MF_00028"/>
    </source>
</evidence>
<dbReference type="PANTHER" id="PTHR21343">
    <property type="entry name" value="DETHIOBIOTIN SYNTHETASE"/>
    <property type="match status" value="1"/>
</dbReference>
<dbReference type="Pfam" id="PF07685">
    <property type="entry name" value="GATase_3"/>
    <property type="match status" value="1"/>
</dbReference>
<dbReference type="GO" id="GO:0015420">
    <property type="term" value="F:ABC-type vitamin B12 transporter activity"/>
    <property type="evidence" value="ECO:0007669"/>
    <property type="project" value="UniProtKB-UniRule"/>
</dbReference>
<dbReference type="InterPro" id="IPR047045">
    <property type="entry name" value="CobQ_N"/>
</dbReference>
<feature type="active site" description="Nucleophile" evidence="4">
    <location>
        <position position="333"/>
    </location>
</feature>
<dbReference type="CDD" id="cd05389">
    <property type="entry name" value="CobQ_N"/>
    <property type="match status" value="1"/>
</dbReference>
<dbReference type="InterPro" id="IPR004459">
    <property type="entry name" value="CobQ_synth"/>
</dbReference>
<dbReference type="PATRIC" id="fig|1218508.4.peg.1419"/>
<dbReference type="HAMAP" id="MF_00028">
    <property type="entry name" value="CobQ"/>
    <property type="match status" value="1"/>
</dbReference>
<evidence type="ECO:0000259" key="6">
    <source>
        <dbReference type="Pfam" id="PF07685"/>
    </source>
</evidence>
<name>A0A0F4KNW2_9LACO</name>
<dbReference type="Pfam" id="PF01656">
    <property type="entry name" value="CbiA"/>
    <property type="match status" value="1"/>
</dbReference>
<keyword evidence="3 4" id="KW-0315">Glutamine amidotransferase</keyword>
<comment type="similarity">
    <text evidence="4">Belongs to the CobB/CobQ family. CobQ subfamily.</text>
</comment>
<protein>
    <recommendedName>
        <fullName evidence="4">Cobyric acid synthase</fullName>
    </recommendedName>
</protein>
<comment type="caution">
    <text evidence="7">The sequence shown here is derived from an EMBL/GenBank/DDBJ whole genome shotgun (WGS) entry which is preliminary data.</text>
</comment>
<dbReference type="SUPFAM" id="SSF52317">
    <property type="entry name" value="Class I glutamine amidotransferase-like"/>
    <property type="match status" value="1"/>
</dbReference>
<evidence type="ECO:0000313" key="8">
    <source>
        <dbReference type="Proteomes" id="UP000033695"/>
    </source>
</evidence>
<dbReference type="Gene3D" id="3.40.50.880">
    <property type="match status" value="1"/>
</dbReference>
<accession>A0A0F4KNW2</accession>